<comment type="caution">
    <text evidence="1">The sequence shown here is derived from an EMBL/GenBank/DDBJ whole genome shotgun (WGS) entry which is preliminary data.</text>
</comment>
<dbReference type="Proteomes" id="UP000245137">
    <property type="component" value="Unassembled WGS sequence"/>
</dbReference>
<protein>
    <submittedName>
        <fullName evidence="1">Uncharacterized protein</fullName>
    </submittedName>
</protein>
<keyword evidence="2" id="KW-1185">Reference proteome</keyword>
<accession>A0A2U1SRY5</accession>
<organism evidence="1 2">
    <name type="scientific">Methylosinus sporium</name>
    <dbReference type="NCBI Taxonomy" id="428"/>
    <lineage>
        <taxon>Bacteria</taxon>
        <taxon>Pseudomonadati</taxon>
        <taxon>Pseudomonadota</taxon>
        <taxon>Alphaproteobacteria</taxon>
        <taxon>Hyphomicrobiales</taxon>
        <taxon>Methylocystaceae</taxon>
        <taxon>Methylosinus</taxon>
    </lineage>
</organism>
<proteinExistence type="predicted"/>
<sequence>MARLLWSEIFMSDSLLDRSKIMVEPQTDQSAKAGTAGYGLERLFRPIVDFIRSMADGVESIRPLEDDIRTMSAEAQRLSKSMRDYGSELRGYGAWAKKF</sequence>
<reference evidence="1 2" key="1">
    <citation type="journal article" date="2018" name="Appl. Microbiol. Biotechnol.">
        <title>Co-cultivation of the strictly anaerobic methanogen Methanosarcina barkeri with aerobic methanotrophs in an oxygen-limited membrane bioreactor.</title>
        <authorList>
            <person name="In 't Zandt M.H."/>
            <person name="van den Bosch T.J.M."/>
            <person name="Rijkers R."/>
            <person name="van Kessel M.A.H.J."/>
            <person name="Jetten M.S.M."/>
            <person name="Welte C.U."/>
        </authorList>
    </citation>
    <scope>NUCLEOTIDE SEQUENCE [LARGE SCALE GENOMIC DNA]</scope>
    <source>
        <strain evidence="1 2">DSM 17706</strain>
    </source>
</reference>
<dbReference type="AlphaFoldDB" id="A0A2U1SRY5"/>
<gene>
    <name evidence="1" type="ORF">C5689_08675</name>
</gene>
<name>A0A2U1SRY5_METSR</name>
<dbReference type="EMBL" id="PUIV01000009">
    <property type="protein sequence ID" value="PWB94384.1"/>
    <property type="molecule type" value="Genomic_DNA"/>
</dbReference>
<evidence type="ECO:0000313" key="1">
    <source>
        <dbReference type="EMBL" id="PWB94384.1"/>
    </source>
</evidence>
<evidence type="ECO:0000313" key="2">
    <source>
        <dbReference type="Proteomes" id="UP000245137"/>
    </source>
</evidence>